<evidence type="ECO:0000313" key="3">
    <source>
        <dbReference type="EMBL" id="SON93227.1"/>
    </source>
</evidence>
<sequence length="58" mass="6866">MQRTPERLSQMFVATLHRPTTPRDEHVHRQELYLPSGRPRIGTTSQKTQRRQSRLGLK</sequence>
<evidence type="ECO:0000313" key="5">
    <source>
        <dbReference type="Proteomes" id="UP000234181"/>
    </source>
</evidence>
<dbReference type="AlphaFoldDB" id="A0AB38E8G5"/>
<dbReference type="Proteomes" id="UP000234166">
    <property type="component" value="Unassembled WGS sequence"/>
</dbReference>
<protein>
    <submittedName>
        <fullName evidence="3">Uncharacterized protein</fullName>
    </submittedName>
</protein>
<proteinExistence type="predicted"/>
<dbReference type="EMBL" id="OCYS01000159">
    <property type="protein sequence ID" value="SON93227.1"/>
    <property type="molecule type" value="Genomic_DNA"/>
</dbReference>
<accession>A0AB38E8G5</accession>
<evidence type="ECO:0000256" key="1">
    <source>
        <dbReference type="SAM" id="MobiDB-lite"/>
    </source>
</evidence>
<organism evidence="3 4">
    <name type="scientific">Xanthomonas campestris pv. phaseoli</name>
    <dbReference type="NCBI Taxonomy" id="317013"/>
    <lineage>
        <taxon>Bacteria</taxon>
        <taxon>Pseudomonadati</taxon>
        <taxon>Pseudomonadota</taxon>
        <taxon>Gammaproteobacteria</taxon>
        <taxon>Lysobacterales</taxon>
        <taxon>Lysobacteraceae</taxon>
        <taxon>Xanthomonas</taxon>
    </lineage>
</organism>
<gene>
    <name evidence="2" type="ORF">XAP6984_1000031</name>
    <name evidence="3" type="ORF">XAP7430_990032</name>
</gene>
<evidence type="ECO:0000313" key="2">
    <source>
        <dbReference type="EMBL" id="SON75429.1"/>
    </source>
</evidence>
<name>A0AB38E8G5_XANCH</name>
<feature type="region of interest" description="Disordered" evidence="1">
    <location>
        <begin position="34"/>
        <end position="58"/>
    </location>
</feature>
<evidence type="ECO:0000313" key="4">
    <source>
        <dbReference type="Proteomes" id="UP000234166"/>
    </source>
</evidence>
<dbReference type="Proteomes" id="UP000234181">
    <property type="component" value="Unassembled WGS sequence"/>
</dbReference>
<comment type="caution">
    <text evidence="3">The sequence shown here is derived from an EMBL/GenBank/DDBJ whole genome shotgun (WGS) entry which is preliminary data.</text>
</comment>
<keyword evidence="5" id="KW-1185">Reference proteome</keyword>
<reference evidence="4 5" key="1">
    <citation type="submission" date="2017-10" db="EMBL/GenBank/DDBJ databases">
        <authorList>
            <person name="Regsiter A."/>
            <person name="William W."/>
        </authorList>
    </citation>
    <scope>NUCLEOTIDE SEQUENCE [LARGE SCALE GENOMIC DNA]</scope>
    <source>
        <strain evidence="2 5">CFBP6984</strain>
        <strain evidence="3 4">CFBP7430</strain>
    </source>
</reference>
<dbReference type="EMBL" id="OCYT01000003">
    <property type="protein sequence ID" value="SON75429.1"/>
    <property type="molecule type" value="Genomic_DNA"/>
</dbReference>
<feature type="compositionally biased region" description="Basic residues" evidence="1">
    <location>
        <begin position="48"/>
        <end position="58"/>
    </location>
</feature>